<feature type="region of interest" description="Disordered" evidence="20">
    <location>
        <begin position="2604"/>
        <end position="2694"/>
    </location>
</feature>
<dbReference type="InterPro" id="IPR050951">
    <property type="entry name" value="Retrovirus_Pol_polyprotein"/>
</dbReference>
<evidence type="ECO:0000256" key="9">
    <source>
        <dbReference type="ARBA" id="ARBA00022759"/>
    </source>
</evidence>
<dbReference type="SMART" id="SM00343">
    <property type="entry name" value="ZnF_C2HC"/>
    <property type="match status" value="1"/>
</dbReference>
<dbReference type="CDD" id="cd01647">
    <property type="entry name" value="RT_LTR"/>
    <property type="match status" value="1"/>
</dbReference>
<feature type="region of interest" description="Disordered" evidence="20">
    <location>
        <begin position="1581"/>
        <end position="1677"/>
    </location>
</feature>
<dbReference type="PROSITE" id="PS50878">
    <property type="entry name" value="RT_POL"/>
    <property type="match status" value="1"/>
</dbReference>
<feature type="compositionally biased region" description="Basic and acidic residues" evidence="20">
    <location>
        <begin position="781"/>
        <end position="793"/>
    </location>
</feature>
<protein>
    <recommendedName>
        <fullName evidence="1">RNA-directed DNA polymerase</fullName>
        <ecNumber evidence="1">2.7.7.49</ecNumber>
    </recommendedName>
</protein>
<feature type="region of interest" description="Disordered" evidence="20">
    <location>
        <begin position="444"/>
        <end position="533"/>
    </location>
</feature>
<keyword evidence="14" id="KW-0695">RNA-directed DNA polymerase</keyword>
<evidence type="ECO:0000259" key="22">
    <source>
        <dbReference type="PROSITE" id="PS50878"/>
    </source>
</evidence>
<dbReference type="GO" id="GO:0015074">
    <property type="term" value="P:DNA integration"/>
    <property type="evidence" value="ECO:0007669"/>
    <property type="project" value="UniProtKB-KW"/>
</dbReference>
<dbReference type="OrthoDB" id="3227343at2759"/>
<dbReference type="InterPro" id="IPR036875">
    <property type="entry name" value="Znf_CCHC_sf"/>
</dbReference>
<evidence type="ECO:0000256" key="19">
    <source>
        <dbReference type="SAM" id="Coils"/>
    </source>
</evidence>
<evidence type="ECO:0000256" key="4">
    <source>
        <dbReference type="ARBA" id="ARBA00022679"/>
    </source>
</evidence>
<feature type="compositionally biased region" description="Basic and acidic residues" evidence="20">
    <location>
        <begin position="112"/>
        <end position="148"/>
    </location>
</feature>
<evidence type="ECO:0000256" key="10">
    <source>
        <dbReference type="ARBA" id="ARBA00022801"/>
    </source>
</evidence>
<evidence type="ECO:0000256" key="6">
    <source>
        <dbReference type="ARBA" id="ARBA00022722"/>
    </source>
</evidence>
<dbReference type="GO" id="GO:0008270">
    <property type="term" value="F:zinc ion binding"/>
    <property type="evidence" value="ECO:0007669"/>
    <property type="project" value="UniProtKB-KW"/>
</dbReference>
<keyword evidence="5" id="KW-0548">Nucleotidyltransferase</keyword>
<dbReference type="PANTHER" id="PTHR37984:SF5">
    <property type="entry name" value="PROTEIN NYNRIN-LIKE"/>
    <property type="match status" value="1"/>
</dbReference>
<evidence type="ECO:0000256" key="1">
    <source>
        <dbReference type="ARBA" id="ARBA00012493"/>
    </source>
</evidence>
<dbReference type="SUPFAM" id="SSF50630">
    <property type="entry name" value="Acid proteases"/>
    <property type="match status" value="1"/>
</dbReference>
<feature type="domain" description="Integrase catalytic" evidence="23">
    <location>
        <begin position="1816"/>
        <end position="1979"/>
    </location>
</feature>
<feature type="region of interest" description="Disordered" evidence="20">
    <location>
        <begin position="97"/>
        <end position="188"/>
    </location>
</feature>
<dbReference type="Gene3D" id="3.30.420.10">
    <property type="entry name" value="Ribonuclease H-like superfamily/Ribonuclease H"/>
    <property type="match status" value="1"/>
</dbReference>
<keyword evidence="11" id="KW-0460">Magnesium</keyword>
<dbReference type="GO" id="GO:0003964">
    <property type="term" value="F:RNA-directed DNA polymerase activity"/>
    <property type="evidence" value="ECO:0007669"/>
    <property type="project" value="UniProtKB-KW"/>
</dbReference>
<feature type="compositionally biased region" description="Polar residues" evidence="20">
    <location>
        <begin position="797"/>
        <end position="809"/>
    </location>
</feature>
<dbReference type="Pfam" id="PF00078">
    <property type="entry name" value="RVT_1"/>
    <property type="match status" value="1"/>
</dbReference>
<feature type="compositionally biased region" description="Basic and acidic residues" evidence="20">
    <location>
        <begin position="1617"/>
        <end position="1631"/>
    </location>
</feature>
<dbReference type="InterPro" id="IPR036397">
    <property type="entry name" value="RNaseH_sf"/>
</dbReference>
<dbReference type="InterPro" id="IPR041373">
    <property type="entry name" value="RT_RNaseH"/>
</dbReference>
<dbReference type="GO" id="GO:0003887">
    <property type="term" value="F:DNA-directed DNA polymerase activity"/>
    <property type="evidence" value="ECO:0007669"/>
    <property type="project" value="UniProtKB-KW"/>
</dbReference>
<dbReference type="Pfam" id="PF17917">
    <property type="entry name" value="RT_RNaseH"/>
    <property type="match status" value="1"/>
</dbReference>
<dbReference type="Pfam" id="PF08284">
    <property type="entry name" value="RVP_2"/>
    <property type="match status" value="1"/>
</dbReference>
<dbReference type="Gene3D" id="4.10.60.10">
    <property type="entry name" value="Zinc finger, CCHC-type"/>
    <property type="match status" value="1"/>
</dbReference>
<evidence type="ECO:0000256" key="12">
    <source>
        <dbReference type="ARBA" id="ARBA00022884"/>
    </source>
</evidence>
<feature type="compositionally biased region" description="Polar residues" evidence="20">
    <location>
        <begin position="1648"/>
        <end position="1657"/>
    </location>
</feature>
<feature type="compositionally biased region" description="Low complexity" evidence="20">
    <location>
        <begin position="513"/>
        <end position="525"/>
    </location>
</feature>
<feature type="region of interest" description="Disordered" evidence="20">
    <location>
        <begin position="343"/>
        <end position="411"/>
    </location>
</feature>
<dbReference type="Proteomes" id="UP000602905">
    <property type="component" value="Unassembled WGS sequence"/>
</dbReference>
<keyword evidence="18" id="KW-0862">Zinc</keyword>
<evidence type="ECO:0000256" key="3">
    <source>
        <dbReference type="ARBA" id="ARBA00022670"/>
    </source>
</evidence>
<evidence type="ECO:0000256" key="20">
    <source>
        <dbReference type="SAM" id="MobiDB-lite"/>
    </source>
</evidence>
<evidence type="ECO:0000256" key="15">
    <source>
        <dbReference type="ARBA" id="ARBA00022932"/>
    </source>
</evidence>
<feature type="region of interest" description="Disordered" evidence="20">
    <location>
        <begin position="2358"/>
        <end position="2475"/>
    </location>
</feature>
<feature type="non-terminal residue" evidence="24">
    <location>
        <position position="1"/>
    </location>
</feature>
<feature type="compositionally biased region" description="Polar residues" evidence="20">
    <location>
        <begin position="769"/>
        <end position="780"/>
    </location>
</feature>
<evidence type="ECO:0000256" key="16">
    <source>
        <dbReference type="ARBA" id="ARBA00023125"/>
    </source>
</evidence>
<dbReference type="PROSITE" id="PS50158">
    <property type="entry name" value="ZF_CCHC"/>
    <property type="match status" value="1"/>
</dbReference>
<feature type="region of interest" description="Disordered" evidence="20">
    <location>
        <begin position="737"/>
        <end position="814"/>
    </location>
</feature>
<dbReference type="Pfam" id="PF24626">
    <property type="entry name" value="SH3_Tf2-1"/>
    <property type="match status" value="1"/>
</dbReference>
<dbReference type="CDD" id="cd09274">
    <property type="entry name" value="RNase_HI_RT_Ty3"/>
    <property type="match status" value="1"/>
</dbReference>
<dbReference type="InterPro" id="IPR041588">
    <property type="entry name" value="Integrase_H2C2"/>
</dbReference>
<dbReference type="SUPFAM" id="SSF53098">
    <property type="entry name" value="Ribonuclease H-like"/>
    <property type="match status" value="1"/>
</dbReference>
<feature type="region of interest" description="Disordered" evidence="20">
    <location>
        <begin position="2549"/>
        <end position="2585"/>
    </location>
</feature>
<dbReference type="GO" id="GO:0006397">
    <property type="term" value="P:mRNA processing"/>
    <property type="evidence" value="ECO:0007669"/>
    <property type="project" value="UniProtKB-KW"/>
</dbReference>
<dbReference type="InterPro" id="IPR043128">
    <property type="entry name" value="Rev_trsase/Diguanyl_cyclase"/>
</dbReference>
<feature type="domain" description="Reverse transcriptase" evidence="22">
    <location>
        <begin position="1128"/>
        <end position="1311"/>
    </location>
</feature>
<name>A0A8H7HKK1_9AGAM</name>
<keyword evidence="9" id="KW-0255">Endonuclease</keyword>
<feature type="compositionally biased region" description="Basic and acidic residues" evidence="20">
    <location>
        <begin position="739"/>
        <end position="768"/>
    </location>
</feature>
<dbReference type="SUPFAM" id="SSF54160">
    <property type="entry name" value="Chromo domain-like"/>
    <property type="match status" value="1"/>
</dbReference>
<proteinExistence type="predicted"/>
<keyword evidence="4" id="KW-0808">Transferase</keyword>
<evidence type="ECO:0000256" key="13">
    <source>
        <dbReference type="ARBA" id="ARBA00022908"/>
    </source>
</evidence>
<evidence type="ECO:0000256" key="14">
    <source>
        <dbReference type="ARBA" id="ARBA00022918"/>
    </source>
</evidence>
<dbReference type="GO" id="GO:0004190">
    <property type="term" value="F:aspartic-type endopeptidase activity"/>
    <property type="evidence" value="ECO:0007669"/>
    <property type="project" value="UniProtKB-KW"/>
</dbReference>
<keyword evidence="18" id="KW-0863">Zinc-finger</keyword>
<dbReference type="InterPro" id="IPR000477">
    <property type="entry name" value="RT_dom"/>
</dbReference>
<accession>A0A8H7HKK1</accession>
<dbReference type="GO" id="GO:0006508">
    <property type="term" value="P:proteolysis"/>
    <property type="evidence" value="ECO:0007669"/>
    <property type="project" value="UniProtKB-KW"/>
</dbReference>
<dbReference type="CDD" id="cd00303">
    <property type="entry name" value="retropepsin_like"/>
    <property type="match status" value="1"/>
</dbReference>
<evidence type="ECO:0000256" key="18">
    <source>
        <dbReference type="PROSITE-ProRule" id="PRU00047"/>
    </source>
</evidence>
<keyword evidence="19" id="KW-0175">Coiled coil</keyword>
<keyword evidence="2" id="KW-0507">mRNA processing</keyword>
<feature type="compositionally biased region" description="Basic and acidic residues" evidence="20">
    <location>
        <begin position="2373"/>
        <end position="2391"/>
    </location>
</feature>
<evidence type="ECO:0000313" key="24">
    <source>
        <dbReference type="EMBL" id="KAF8694387.1"/>
    </source>
</evidence>
<dbReference type="Gene3D" id="3.30.70.270">
    <property type="match status" value="2"/>
</dbReference>
<organism evidence="24 25">
    <name type="scientific">Rhizoctonia solani</name>
    <dbReference type="NCBI Taxonomy" id="456999"/>
    <lineage>
        <taxon>Eukaryota</taxon>
        <taxon>Fungi</taxon>
        <taxon>Dikarya</taxon>
        <taxon>Basidiomycota</taxon>
        <taxon>Agaricomycotina</taxon>
        <taxon>Agaricomycetes</taxon>
        <taxon>Cantharellales</taxon>
        <taxon>Ceratobasidiaceae</taxon>
        <taxon>Rhizoctonia</taxon>
    </lineage>
</organism>
<dbReference type="GO" id="GO:0003677">
    <property type="term" value="F:DNA binding"/>
    <property type="evidence" value="ECO:0007669"/>
    <property type="project" value="UniProtKB-KW"/>
</dbReference>
<feature type="region of interest" description="Disordered" evidence="20">
    <location>
        <begin position="1"/>
        <end position="24"/>
    </location>
</feature>
<gene>
    <name evidence="24" type="ORF">RHS03_08195</name>
</gene>
<dbReference type="InterPro" id="IPR043502">
    <property type="entry name" value="DNA/RNA_pol_sf"/>
</dbReference>
<dbReference type="SUPFAM" id="SSF57756">
    <property type="entry name" value="Retrovirus zinc finger-like domains"/>
    <property type="match status" value="1"/>
</dbReference>
<feature type="compositionally biased region" description="Basic and acidic residues" evidence="20">
    <location>
        <begin position="2303"/>
        <end position="2313"/>
    </location>
</feature>
<keyword evidence="17" id="KW-0233">DNA recombination</keyword>
<dbReference type="Gene3D" id="1.10.340.70">
    <property type="match status" value="1"/>
</dbReference>
<feature type="compositionally biased region" description="Polar residues" evidence="20">
    <location>
        <begin position="2685"/>
        <end position="2694"/>
    </location>
</feature>
<keyword evidence="6" id="KW-0540">Nuclease</keyword>
<keyword evidence="15" id="KW-0239">DNA-directed DNA polymerase</keyword>
<evidence type="ECO:0000259" key="21">
    <source>
        <dbReference type="PROSITE" id="PS50158"/>
    </source>
</evidence>
<dbReference type="EMBL" id="JACYCD010000432">
    <property type="protein sequence ID" value="KAF8694387.1"/>
    <property type="molecule type" value="Genomic_DNA"/>
</dbReference>
<feature type="compositionally biased region" description="Basic and acidic residues" evidence="20">
    <location>
        <begin position="391"/>
        <end position="403"/>
    </location>
</feature>
<dbReference type="GO" id="GO:0003723">
    <property type="term" value="F:RNA binding"/>
    <property type="evidence" value="ECO:0007669"/>
    <property type="project" value="UniProtKB-KW"/>
</dbReference>
<feature type="compositionally biased region" description="Polar residues" evidence="20">
    <location>
        <begin position="2399"/>
        <end position="2415"/>
    </location>
</feature>
<dbReference type="CDD" id="cd00024">
    <property type="entry name" value="CD_CSD"/>
    <property type="match status" value="1"/>
</dbReference>
<keyword evidence="16" id="KW-0238">DNA-binding</keyword>
<dbReference type="Gene3D" id="3.10.10.10">
    <property type="entry name" value="HIV Type 1 Reverse Transcriptase, subunit A, domain 1"/>
    <property type="match status" value="1"/>
</dbReference>
<dbReference type="GO" id="GO:0006310">
    <property type="term" value="P:DNA recombination"/>
    <property type="evidence" value="ECO:0007669"/>
    <property type="project" value="UniProtKB-KW"/>
</dbReference>
<sequence>MLNRVMRSGRTYDPGQAPAAPKRRIRKTKAIEESEVEAEKGEQVVNKERRLITFGSVPADDLNEEALVLQGAGRRKGVAWVKAGGVKVSPAVYRALTNRTPPIKPKASTNTREADTHPTMEARKGADACKEADAPESEREDSPKDTQEATHTALGGSASPDAAQSEPCALKSPKTPTGRDTGSGLEFDQSGATIFVTARTSRVLEDRSEDEESAGLEPQYIVLNESPSNNRAIERSHVRQETGEIRRVSWFDEMRKADVAPETGRDLPELDIEWYRDHWSRSDYLSVPETEQTSEYRNASEGENVRVSAIICEVNDDYVLDDEEYEATVLKLQALERARMFAESQVPSQTSGAGPSGSRRSPRVTVEEIVDEDAPRYVVISSDEEESDVLDVSRKGKGKEPTRKNRPRRSLGVAIDEIEPVKADINESERRQSSRITSVHRSEYVPDGFRSGGYIESRYGKVTSGRGDRSDTRTIKNESEIESPRIRSPQVNETRAHRTGRNHRTTPPDDSDGSNGSDSEASSSDTETEIANVDNDEIRKLLKRLIDENKKLKKKTNKQARSGYKAQAPKIYKGEEPNLEEYEQFVFDYDNWVYETGISRETAVRNVSRFLSGKAARWYMAKIAPNLGKVRYEVEDVYKLMYEYCFPPDFKETLRKRYESIRQGARCVQDFFADLELYRTRLSDITDLQHVRRAWDGAARHIRAEWAMKGYRADNATFDQLKAAALDIERSYNVSRNQVNEHVKRDSHKGERSRSPDRKRNRKDERSRQNPQSNTHQQNKSSRERERSSDWKKSKLPINSQQTGNSRSNLTDEQKERYRAEDRCYLCHKVGHMARNCTKANSAKPTGLRANAATLRTDSKVRASSVIVKEINQLYQTKDTLGISSVKVDDEPVRLNAAKTKSETVGFIERNAVRVKDNTRLVPQTIVVRAKLNGETIRALLDSGSQADILSTTIVDQLHITRVTLTKPLQLQLAISGSKSTVNYGASARLQYQGIDEERDFDVGNLDGYDAILGTPWLYQHCVSVSFNPTGVVIGSNKSLPLEGAEILRINSVSTDAIEGRMEELRSALRNECSDLCPPSVASTPLPPFRKINHRIPLIDDTRIYKFRPSKCAEKLRPLFDEKAREYLQTGRWELTTGSNAVPMLILTKKSSDGSVAIRTVLDKREQNDNTVKLASPLPPPEDVLLNVSRKKFRSVIDGKDAYEQIRVVPEDVPKTLFHTPLGTMVSMVMQQGDCNAGATYQSLMNHLFQSYIGVFMYVYLDDIVIFSDTIEEHVEHIRTVADILRREKFYLSPKKMQFFARELILLGHVIDEKGIRMDPHKVDSIEKWKTPTTKDQVASYIGALGYLAPNCEGLRRPMAILSKCSSGKGLFRWDGTEERAFRETQQIVRKHRNTHRVALDYRDDADPIFLITDASLTGASGVLSQGKRWKESNVIQFWSGKFDSAQQNYPVHDREALAIIMSLKKFEHLLQGVRFEILTDHRALEHLVTQKKLSGRQVRWLDTLSRFHYKIKYIEGTENVLADALSRMYGNDNEGVERAISEYVNESNSEGEDKAPAEHEYTRPVLVGVAALVAQESGVNSDMVRRNPTRTRVTPKRYDPIIPGREPSMTKKKQPRKEPTRIQEVTRGDDGQSEAPRVSSPQDRETTQIGPTGNTTVKEDSPPDVEPEGEEYPNENFEILIPQVTEIVTELDVIESIRGNYANDKQFGPIVNNPESFPNYQMKDGLLYMDNNDETVLCIPDCSKGEYKVRQLIIAHAHSVLAHQGNRKTYLHLRETVWWKSMSTEVSKFCQSCTLCAASKPSTQHPYGLLKPLPVPKFPWSQVGMDFMGPLPASRTIYGEFDTICVVLDHLTLMTHLIPTRQDYTAKDMAQVYYTDVAKIHGYPDIIVSDRDKLFTSDFHKELNALVGTELAFSSNYHPETDGLVERKNRSVGSMLRTFVNRAQRDWAPRLPGVEFAINSARSETTGYSPFKLNYGRLPRPMLIRTETDLEGVKQQARAIRSTQMMAHDAILAQRPTQTLQANKGRRPAPFVKGSLVFVSTKNMAIPEGKSRKLVNKYIGPLVVEEVIVEGTTYKVKLPDELKRRGIRPTFHASLLKPHIPGEDNRFPRHDYQQFVGLEGDEDQWSVERITSHRGRGNRALFQVLWHGGEITWEPYKAIKHLLALRQYFEAQGVTQASQLPLKDEFLISDSERSESDNHEIEYTGNKNLGEILRVHSIRILKNERGVGPTNSLPLPYPFTYASTELVYTCLIVALHRTAQGSDRTTINVAAPFRLYFNPIYTTHKPDRTMLKPPFTMLKPQRTLDSKGDKGADAGTLEVGEGGTHHPLIETTSQSVSNQYPEGKLVPVLTLWTIATDPDDRAGRNHQVPGKTPERMGRTRRRSESPELERKRARIHSPDSSQPYTNDTNRSTSPGAGATNRLPTTEGPRIPRGPTSGTNGGDYAGCGQYPKGNKGPGDIIGSNSHSGQPAGVGAGLTIPRNDEILAFAASYPSHVIQAYQEAWRLTQEYNGSFGFGLGTGLGTTILGPSDGVGDFEVHRQSMEDHQLRAFDDSSERASVTAPNTPSTVQGDLPQGSHHRPYSGLSIPVPIEQLAIGDSEMLDAEPIGTRTPTNPGLQPTPELVPNQSGSVETTSKKKQLGGTETQDPGARREGEGEAFRKDKEGTGRGGEGVEQGPRVMEVTDKFTTQVDKET</sequence>
<feature type="compositionally biased region" description="Polar residues" evidence="20">
    <location>
        <begin position="2557"/>
        <end position="2570"/>
    </location>
</feature>
<keyword evidence="7" id="KW-0479">Metal-binding</keyword>
<feature type="domain" description="CCHC-type" evidence="21">
    <location>
        <begin position="823"/>
        <end position="839"/>
    </location>
</feature>
<evidence type="ECO:0000256" key="11">
    <source>
        <dbReference type="ARBA" id="ARBA00022842"/>
    </source>
</evidence>
<dbReference type="Gene3D" id="2.40.70.10">
    <property type="entry name" value="Acid Proteases"/>
    <property type="match status" value="1"/>
</dbReference>
<dbReference type="InterPro" id="IPR012337">
    <property type="entry name" value="RNaseH-like_sf"/>
</dbReference>
<evidence type="ECO:0000259" key="23">
    <source>
        <dbReference type="PROSITE" id="PS50994"/>
    </source>
</evidence>
<evidence type="ECO:0000256" key="17">
    <source>
        <dbReference type="ARBA" id="ARBA00023172"/>
    </source>
</evidence>
<dbReference type="InterPro" id="IPR021109">
    <property type="entry name" value="Peptidase_aspartic_dom_sf"/>
</dbReference>
<feature type="coiled-coil region" evidence="19">
    <location>
        <begin position="535"/>
        <end position="562"/>
    </location>
</feature>
<feature type="compositionally biased region" description="Basic and acidic residues" evidence="20">
    <location>
        <begin position="2649"/>
        <end position="2666"/>
    </location>
</feature>
<dbReference type="SUPFAM" id="SSF56672">
    <property type="entry name" value="DNA/RNA polymerases"/>
    <property type="match status" value="1"/>
</dbReference>
<dbReference type="GO" id="GO:0005634">
    <property type="term" value="C:nucleus"/>
    <property type="evidence" value="ECO:0007669"/>
    <property type="project" value="UniProtKB-ARBA"/>
</dbReference>
<keyword evidence="12" id="KW-0694">RNA-binding</keyword>
<dbReference type="Pfam" id="PF17921">
    <property type="entry name" value="Integrase_H2C2"/>
    <property type="match status" value="1"/>
</dbReference>
<dbReference type="PROSITE" id="PS50994">
    <property type="entry name" value="INTEGRASE"/>
    <property type="match status" value="1"/>
</dbReference>
<reference evidence="24" key="1">
    <citation type="submission" date="2020-09" db="EMBL/GenBank/DDBJ databases">
        <title>Comparative genome analyses of four rice-infecting Rhizoctonia solani isolates reveal extensive enrichment of homogalacturonan modification genes.</title>
        <authorList>
            <person name="Lee D.-Y."/>
            <person name="Jeon J."/>
            <person name="Kim K.-T."/>
            <person name="Cheong K."/>
            <person name="Song H."/>
            <person name="Choi G."/>
            <person name="Ko J."/>
            <person name="Opiyo S.O."/>
            <person name="Zuo S."/>
            <person name="Madhav S."/>
            <person name="Lee Y.-H."/>
            <person name="Wang G.-L."/>
        </authorList>
    </citation>
    <scope>NUCLEOTIDE SEQUENCE</scope>
    <source>
        <strain evidence="24">AG1-IA WGL</strain>
    </source>
</reference>
<dbReference type="InterPro" id="IPR001878">
    <property type="entry name" value="Znf_CCHC"/>
</dbReference>
<feature type="compositionally biased region" description="Acidic residues" evidence="20">
    <location>
        <begin position="1663"/>
        <end position="1674"/>
    </location>
</feature>
<comment type="caution">
    <text evidence="24">The sequence shown here is derived from an EMBL/GenBank/DDBJ whole genome shotgun (WGS) entry which is preliminary data.</text>
</comment>
<evidence type="ECO:0000256" key="8">
    <source>
        <dbReference type="ARBA" id="ARBA00022750"/>
    </source>
</evidence>
<feature type="region of interest" description="Disordered" evidence="20">
    <location>
        <begin position="2300"/>
        <end position="2338"/>
    </location>
</feature>
<keyword evidence="10" id="KW-0378">Hydrolase</keyword>
<dbReference type="PANTHER" id="PTHR37984">
    <property type="entry name" value="PROTEIN CBG26694"/>
    <property type="match status" value="1"/>
</dbReference>
<keyword evidence="3" id="KW-0645">Protease</keyword>
<dbReference type="GO" id="GO:0004519">
    <property type="term" value="F:endonuclease activity"/>
    <property type="evidence" value="ECO:0007669"/>
    <property type="project" value="UniProtKB-KW"/>
</dbReference>
<evidence type="ECO:0000256" key="5">
    <source>
        <dbReference type="ARBA" id="ARBA00022695"/>
    </source>
</evidence>
<evidence type="ECO:0000313" key="25">
    <source>
        <dbReference type="Proteomes" id="UP000602905"/>
    </source>
</evidence>
<evidence type="ECO:0000256" key="2">
    <source>
        <dbReference type="ARBA" id="ARBA00022664"/>
    </source>
</evidence>
<dbReference type="InterPro" id="IPR056924">
    <property type="entry name" value="SH3_Tf2-1"/>
</dbReference>
<dbReference type="InterPro" id="IPR016197">
    <property type="entry name" value="Chromo-like_dom_sf"/>
</dbReference>
<keyword evidence="13" id="KW-0229">DNA integration</keyword>
<dbReference type="EC" id="2.7.7.49" evidence="1"/>
<keyword evidence="8" id="KW-0064">Aspartyl protease</keyword>
<dbReference type="InterPro" id="IPR001584">
    <property type="entry name" value="Integrase_cat-core"/>
</dbReference>
<feature type="compositionally biased region" description="Basic and acidic residues" evidence="20">
    <location>
        <begin position="466"/>
        <end position="485"/>
    </location>
</feature>
<evidence type="ECO:0000256" key="7">
    <source>
        <dbReference type="ARBA" id="ARBA00022723"/>
    </source>
</evidence>